<sequence length="131" mass="14629">MDKNISLSIVLFVMTAVIATVTSFGRINGNTLGGFGDGDNVDRKFQSWLDKRGFGQPSNGFGGGVGNDYRYFNWKDYLANDGISKRQLNYGPRSFGNFQKYFTNGLQDWRSTYSGMKKREASKEPAQQPSA</sequence>
<evidence type="ECO:0000313" key="2">
    <source>
        <dbReference type="EMBL" id="KAK7089354.1"/>
    </source>
</evidence>
<evidence type="ECO:0000313" key="3">
    <source>
        <dbReference type="Proteomes" id="UP001374579"/>
    </source>
</evidence>
<evidence type="ECO:0000256" key="1">
    <source>
        <dbReference type="SAM" id="SignalP"/>
    </source>
</evidence>
<keyword evidence="1" id="KW-0732">Signal</keyword>
<gene>
    <name evidence="2" type="ORF">V1264_024602</name>
</gene>
<proteinExistence type="predicted"/>
<name>A0AAN9AM30_9CAEN</name>
<feature type="signal peptide" evidence="1">
    <location>
        <begin position="1"/>
        <end position="23"/>
    </location>
</feature>
<organism evidence="2 3">
    <name type="scientific">Littorina saxatilis</name>
    <dbReference type="NCBI Taxonomy" id="31220"/>
    <lineage>
        <taxon>Eukaryota</taxon>
        <taxon>Metazoa</taxon>
        <taxon>Spiralia</taxon>
        <taxon>Lophotrochozoa</taxon>
        <taxon>Mollusca</taxon>
        <taxon>Gastropoda</taxon>
        <taxon>Caenogastropoda</taxon>
        <taxon>Littorinimorpha</taxon>
        <taxon>Littorinoidea</taxon>
        <taxon>Littorinidae</taxon>
        <taxon>Littorina</taxon>
    </lineage>
</organism>
<reference evidence="2 3" key="1">
    <citation type="submission" date="2024-02" db="EMBL/GenBank/DDBJ databases">
        <title>Chromosome-scale genome assembly of the rough periwinkle Littorina saxatilis.</title>
        <authorList>
            <person name="De Jode A."/>
            <person name="Faria R."/>
            <person name="Formenti G."/>
            <person name="Sims Y."/>
            <person name="Smith T.P."/>
            <person name="Tracey A."/>
            <person name="Wood J.M.D."/>
            <person name="Zagrodzka Z.B."/>
            <person name="Johannesson K."/>
            <person name="Butlin R.K."/>
            <person name="Leder E.H."/>
        </authorList>
    </citation>
    <scope>NUCLEOTIDE SEQUENCE [LARGE SCALE GENOMIC DNA]</scope>
    <source>
        <strain evidence="2">Snail1</strain>
        <tissue evidence="2">Muscle</tissue>
    </source>
</reference>
<dbReference type="EMBL" id="JBAMIC010002093">
    <property type="protein sequence ID" value="KAK7089354.1"/>
    <property type="molecule type" value="Genomic_DNA"/>
</dbReference>
<dbReference type="AlphaFoldDB" id="A0AAN9AM30"/>
<accession>A0AAN9AM30</accession>
<protein>
    <submittedName>
        <fullName evidence="2">Uncharacterized protein</fullName>
    </submittedName>
</protein>
<comment type="caution">
    <text evidence="2">The sequence shown here is derived from an EMBL/GenBank/DDBJ whole genome shotgun (WGS) entry which is preliminary data.</text>
</comment>
<keyword evidence="3" id="KW-1185">Reference proteome</keyword>
<dbReference type="Proteomes" id="UP001374579">
    <property type="component" value="Unassembled WGS sequence"/>
</dbReference>
<feature type="chain" id="PRO_5042942919" evidence="1">
    <location>
        <begin position="24"/>
        <end position="131"/>
    </location>
</feature>